<keyword evidence="6" id="KW-1185">Reference proteome</keyword>
<name>A0A3L6TM65_PANMI</name>
<proteinExistence type="inferred from homology"/>
<organism evidence="5 6">
    <name type="scientific">Panicum miliaceum</name>
    <name type="common">Proso millet</name>
    <name type="synonym">Broomcorn millet</name>
    <dbReference type="NCBI Taxonomy" id="4540"/>
    <lineage>
        <taxon>Eukaryota</taxon>
        <taxon>Viridiplantae</taxon>
        <taxon>Streptophyta</taxon>
        <taxon>Embryophyta</taxon>
        <taxon>Tracheophyta</taxon>
        <taxon>Spermatophyta</taxon>
        <taxon>Magnoliopsida</taxon>
        <taxon>Liliopsida</taxon>
        <taxon>Poales</taxon>
        <taxon>Poaceae</taxon>
        <taxon>PACMAD clade</taxon>
        <taxon>Panicoideae</taxon>
        <taxon>Panicodae</taxon>
        <taxon>Paniceae</taxon>
        <taxon>Panicinae</taxon>
        <taxon>Panicum</taxon>
        <taxon>Panicum sect. Panicum</taxon>
    </lineage>
</organism>
<evidence type="ECO:0000256" key="1">
    <source>
        <dbReference type="ARBA" id="ARBA00005234"/>
    </source>
</evidence>
<protein>
    <submittedName>
        <fullName evidence="5">Ubiquitin-like-specific protease ESD4 isoform X2</fullName>
    </submittedName>
</protein>
<dbReference type="EMBL" id="PQIB02000001">
    <property type="protein sequence ID" value="RLN40706.1"/>
    <property type="molecule type" value="Genomic_DNA"/>
</dbReference>
<dbReference type="GO" id="GO:0008234">
    <property type="term" value="F:cysteine-type peptidase activity"/>
    <property type="evidence" value="ECO:0007669"/>
    <property type="project" value="InterPro"/>
</dbReference>
<dbReference type="GO" id="GO:0006508">
    <property type="term" value="P:proteolysis"/>
    <property type="evidence" value="ECO:0007669"/>
    <property type="project" value="UniProtKB-KW"/>
</dbReference>
<dbReference type="Proteomes" id="UP000275267">
    <property type="component" value="Unassembled WGS sequence"/>
</dbReference>
<comment type="similarity">
    <text evidence="1">Belongs to the peptidase C48 family.</text>
</comment>
<accession>A0A3L6TM65</accession>
<evidence type="ECO:0000256" key="3">
    <source>
        <dbReference type="ARBA" id="ARBA00022801"/>
    </source>
</evidence>
<reference evidence="6" key="1">
    <citation type="journal article" date="2019" name="Nat. Commun.">
        <title>The genome of broomcorn millet.</title>
        <authorList>
            <person name="Zou C."/>
            <person name="Miki D."/>
            <person name="Li D."/>
            <person name="Tang Q."/>
            <person name="Xiao L."/>
            <person name="Rajput S."/>
            <person name="Deng P."/>
            <person name="Jia W."/>
            <person name="Huang R."/>
            <person name="Zhang M."/>
            <person name="Sun Y."/>
            <person name="Hu J."/>
            <person name="Fu X."/>
            <person name="Schnable P.S."/>
            <person name="Li F."/>
            <person name="Zhang H."/>
            <person name="Feng B."/>
            <person name="Zhu X."/>
            <person name="Liu R."/>
            <person name="Schnable J.C."/>
            <person name="Zhu J.-K."/>
            <person name="Zhang H."/>
        </authorList>
    </citation>
    <scope>NUCLEOTIDE SEQUENCE [LARGE SCALE GENOMIC DNA]</scope>
</reference>
<keyword evidence="2 5" id="KW-0645">Protease</keyword>
<comment type="caution">
    <text evidence="5">The sequence shown here is derived from an EMBL/GenBank/DDBJ whole genome shotgun (WGS) entry which is preliminary data.</text>
</comment>
<evidence type="ECO:0000313" key="5">
    <source>
        <dbReference type="EMBL" id="RLN40706.1"/>
    </source>
</evidence>
<gene>
    <name evidence="5" type="ORF">C2845_PM01G44220</name>
</gene>
<dbReference type="InterPro" id="IPR038765">
    <property type="entry name" value="Papain-like_cys_pep_sf"/>
</dbReference>
<sequence length="214" mass="24571">MECLFKLGEHLYNELRGLQREIEFVSRRFDIRRYKWPDVNVTAWPIREILQYPTQTDGCSCGLFMINYMEYWTGDVLSDDVAQDDMTPFRAKLAGILLLSDQNIRKGCPYLENVDQGDIGSPSDVIEIENPININICDTTISIEQSGQCEKTVDPIGFNDIKTSQENLTQGSCYRDKDKYIFLTSMLDIPMTKEDLTNTLCDYIMSIEDVGTLE</sequence>
<dbReference type="STRING" id="4540.A0A3L6TM65"/>
<dbReference type="Gene3D" id="3.40.395.10">
    <property type="entry name" value="Adenoviral Proteinase, Chain A"/>
    <property type="match status" value="1"/>
</dbReference>
<dbReference type="AlphaFoldDB" id="A0A3L6TM65"/>
<feature type="domain" description="Ubiquitin-like protease family profile" evidence="4">
    <location>
        <begin position="39"/>
        <end position="94"/>
    </location>
</feature>
<dbReference type="SUPFAM" id="SSF54001">
    <property type="entry name" value="Cysteine proteinases"/>
    <property type="match status" value="1"/>
</dbReference>
<keyword evidence="3" id="KW-0378">Hydrolase</keyword>
<dbReference type="Pfam" id="PF02902">
    <property type="entry name" value="Peptidase_C48"/>
    <property type="match status" value="1"/>
</dbReference>
<evidence type="ECO:0000313" key="6">
    <source>
        <dbReference type="Proteomes" id="UP000275267"/>
    </source>
</evidence>
<dbReference type="OrthoDB" id="693758at2759"/>
<dbReference type="InterPro" id="IPR003653">
    <property type="entry name" value="Peptidase_C48_C"/>
</dbReference>
<evidence type="ECO:0000256" key="2">
    <source>
        <dbReference type="ARBA" id="ARBA00022670"/>
    </source>
</evidence>
<evidence type="ECO:0000259" key="4">
    <source>
        <dbReference type="Pfam" id="PF02902"/>
    </source>
</evidence>